<dbReference type="HAMAP" id="MF_01331_B">
    <property type="entry name" value="Ribosomal_uL22_B"/>
    <property type="match status" value="1"/>
</dbReference>
<dbReference type="STRING" id="1801752.A3J61_01875"/>
<dbReference type="NCBIfam" id="TIGR01044">
    <property type="entry name" value="rplV_bact"/>
    <property type="match status" value="1"/>
</dbReference>
<evidence type="ECO:0000313" key="11">
    <source>
        <dbReference type="EMBL" id="OGI71962.1"/>
    </source>
</evidence>
<sequence>MKAELKNYRQSPRKVRLVANLVKGLSISQALTELDFLAKRAALPLQKLVKSAVANAVKNDGQNEANIENSLIIKNITVDKGITLKRFMPVSRGSAHPIHKHTSRVTVTLATTGSKTLKNKK</sequence>
<dbReference type="Pfam" id="PF00237">
    <property type="entry name" value="Ribosomal_L22"/>
    <property type="match status" value="1"/>
</dbReference>
<accession>A0A1F6VQW2</accession>
<dbReference type="Gene3D" id="3.90.470.10">
    <property type="entry name" value="Ribosomal protein L22/L17"/>
    <property type="match status" value="1"/>
</dbReference>
<keyword evidence="4 7" id="KW-0689">Ribosomal protein</keyword>
<comment type="caution">
    <text evidence="11">The sequence shown here is derived from an EMBL/GenBank/DDBJ whole genome shotgun (WGS) entry which is preliminary data.</text>
</comment>
<evidence type="ECO:0000256" key="5">
    <source>
        <dbReference type="ARBA" id="ARBA00023274"/>
    </source>
</evidence>
<dbReference type="AlphaFoldDB" id="A0A1F6VQW2"/>
<dbReference type="InterPro" id="IPR047867">
    <property type="entry name" value="Ribosomal_uL22_bac/org-type"/>
</dbReference>
<dbReference type="EMBL" id="MFUC01000014">
    <property type="protein sequence ID" value="OGI71962.1"/>
    <property type="molecule type" value="Genomic_DNA"/>
</dbReference>
<keyword evidence="3 7" id="KW-0694">RNA-binding</keyword>
<keyword evidence="5 7" id="KW-0687">Ribonucleoprotein</keyword>
<evidence type="ECO:0000256" key="6">
    <source>
        <dbReference type="ARBA" id="ARBA00035207"/>
    </source>
</evidence>
<dbReference type="SUPFAM" id="SSF54843">
    <property type="entry name" value="Ribosomal protein L22"/>
    <property type="match status" value="1"/>
</dbReference>
<comment type="subunit">
    <text evidence="7 9">Part of the 50S ribosomal subunit.</text>
</comment>
<comment type="similarity">
    <text evidence="1 7 8">Belongs to the universal ribosomal protein uL22 family.</text>
</comment>
<comment type="function">
    <text evidence="7">The globular domain of the protein is located near the polypeptide exit tunnel on the outside of the subunit, while an extended beta-hairpin is found that lines the wall of the exit tunnel in the center of the 70S ribosome.</text>
</comment>
<evidence type="ECO:0000256" key="3">
    <source>
        <dbReference type="ARBA" id="ARBA00022884"/>
    </source>
</evidence>
<evidence type="ECO:0000256" key="9">
    <source>
        <dbReference type="RuleBase" id="RU004006"/>
    </source>
</evidence>
<dbReference type="PANTHER" id="PTHR13501">
    <property type="entry name" value="CHLOROPLAST 50S RIBOSOMAL PROTEIN L22-RELATED"/>
    <property type="match status" value="1"/>
</dbReference>
<reference evidence="11 12" key="1">
    <citation type="journal article" date="2016" name="Nat. Commun.">
        <title>Thousands of microbial genomes shed light on interconnected biogeochemical processes in an aquifer system.</title>
        <authorList>
            <person name="Anantharaman K."/>
            <person name="Brown C.T."/>
            <person name="Hug L.A."/>
            <person name="Sharon I."/>
            <person name="Castelle C.J."/>
            <person name="Probst A.J."/>
            <person name="Thomas B.C."/>
            <person name="Singh A."/>
            <person name="Wilkins M.J."/>
            <person name="Karaoz U."/>
            <person name="Brodie E.L."/>
            <person name="Williams K.H."/>
            <person name="Hubbard S.S."/>
            <person name="Banfield J.F."/>
        </authorList>
    </citation>
    <scope>NUCLEOTIDE SEQUENCE [LARGE SCALE GENOMIC DNA]</scope>
</reference>
<dbReference type="GO" id="GO:0022625">
    <property type="term" value="C:cytosolic large ribosomal subunit"/>
    <property type="evidence" value="ECO:0007669"/>
    <property type="project" value="TreeGrafter"/>
</dbReference>
<keyword evidence="2 7" id="KW-0699">rRNA-binding</keyword>
<dbReference type="Proteomes" id="UP000179686">
    <property type="component" value="Unassembled WGS sequence"/>
</dbReference>
<dbReference type="GO" id="GO:0003735">
    <property type="term" value="F:structural constituent of ribosome"/>
    <property type="evidence" value="ECO:0007669"/>
    <property type="project" value="InterPro"/>
</dbReference>
<evidence type="ECO:0000256" key="4">
    <source>
        <dbReference type="ARBA" id="ARBA00022980"/>
    </source>
</evidence>
<proteinExistence type="inferred from homology"/>
<protein>
    <recommendedName>
        <fullName evidence="6 7">Large ribosomal subunit protein uL22</fullName>
    </recommendedName>
</protein>
<dbReference type="PANTHER" id="PTHR13501:SF8">
    <property type="entry name" value="LARGE RIBOSOMAL SUBUNIT PROTEIN UL22M"/>
    <property type="match status" value="1"/>
</dbReference>
<dbReference type="GO" id="GO:0006412">
    <property type="term" value="P:translation"/>
    <property type="evidence" value="ECO:0007669"/>
    <property type="project" value="UniProtKB-UniRule"/>
</dbReference>
<evidence type="ECO:0000256" key="10">
    <source>
        <dbReference type="RuleBase" id="RU004008"/>
    </source>
</evidence>
<evidence type="ECO:0000313" key="12">
    <source>
        <dbReference type="Proteomes" id="UP000179686"/>
    </source>
</evidence>
<evidence type="ECO:0000256" key="1">
    <source>
        <dbReference type="ARBA" id="ARBA00009451"/>
    </source>
</evidence>
<gene>
    <name evidence="7" type="primary">rplV</name>
    <name evidence="11" type="ORF">A3J61_01875</name>
</gene>
<name>A0A1F6VQW2_9BACT</name>
<dbReference type="InterPro" id="IPR005727">
    <property type="entry name" value="Ribosomal_uL22_bac/chlpt-type"/>
</dbReference>
<evidence type="ECO:0000256" key="2">
    <source>
        <dbReference type="ARBA" id="ARBA00022730"/>
    </source>
</evidence>
<dbReference type="GO" id="GO:0019843">
    <property type="term" value="F:rRNA binding"/>
    <property type="evidence" value="ECO:0007669"/>
    <property type="project" value="UniProtKB-UniRule"/>
</dbReference>
<dbReference type="InterPro" id="IPR001063">
    <property type="entry name" value="Ribosomal_uL22"/>
</dbReference>
<comment type="function">
    <text evidence="7 10">This protein binds specifically to 23S rRNA; its binding is stimulated by other ribosomal proteins, e.g., L4, L17, and L20. It is important during the early stages of 50S assembly. It makes multiple contacts with different domains of the 23S rRNA in the assembled 50S subunit and ribosome.</text>
</comment>
<evidence type="ECO:0000256" key="8">
    <source>
        <dbReference type="RuleBase" id="RU004005"/>
    </source>
</evidence>
<organism evidence="11 12">
    <name type="scientific">Candidatus Nomurabacteria bacterium RIFCSPHIGHO2_02_FULL_38_15</name>
    <dbReference type="NCBI Taxonomy" id="1801752"/>
    <lineage>
        <taxon>Bacteria</taxon>
        <taxon>Candidatus Nomuraibacteriota</taxon>
    </lineage>
</organism>
<evidence type="ECO:0000256" key="7">
    <source>
        <dbReference type="HAMAP-Rule" id="MF_01331"/>
    </source>
</evidence>
<dbReference type="InterPro" id="IPR036394">
    <property type="entry name" value="Ribosomal_uL22_sf"/>
</dbReference>